<accession>A0A5J4UAT1</accession>
<sequence>MLTILSIQHVLEGNTIETLIDLVGMCAALLRFAERSTYIRILMMEGDQRAKQFEPGNNGFMSHAIQTLHALIIIYRHGSQDLVNPQTGQYSATAIGLGQQILRRMMFTPTQIIQQFYSGQLIPRPQIQQPFHGISQFMQNPPTLGIQQIQQSNLLTPPARSSVRHPAFQSSFKSYYSEKLNQQCNQQPTIRPSILVQQQQQSQVQEPRHVIGRLLDSPGTTLSRKIAWDKQSLWNKQSTQGIDQSPFTPVDDQELSTNMNQQQFNAHRDLLAQRSYKLGYLSLKSKGKHHRGYGQGLLNVRVFIQRRARHQYLTIND</sequence>
<dbReference type="AlphaFoldDB" id="A0A5J4UAT1"/>
<evidence type="ECO:0000313" key="2">
    <source>
        <dbReference type="Proteomes" id="UP000324800"/>
    </source>
</evidence>
<dbReference type="Proteomes" id="UP000324800">
    <property type="component" value="Unassembled WGS sequence"/>
</dbReference>
<comment type="caution">
    <text evidence="1">The sequence shown here is derived from an EMBL/GenBank/DDBJ whole genome shotgun (WGS) entry which is preliminary data.</text>
</comment>
<evidence type="ECO:0000313" key="1">
    <source>
        <dbReference type="EMBL" id="KAA6367011.1"/>
    </source>
</evidence>
<organism evidence="1 2">
    <name type="scientific">Streblomastix strix</name>
    <dbReference type="NCBI Taxonomy" id="222440"/>
    <lineage>
        <taxon>Eukaryota</taxon>
        <taxon>Metamonada</taxon>
        <taxon>Preaxostyla</taxon>
        <taxon>Oxymonadida</taxon>
        <taxon>Streblomastigidae</taxon>
        <taxon>Streblomastix</taxon>
    </lineage>
</organism>
<proteinExistence type="predicted"/>
<name>A0A5J4UAT1_9EUKA</name>
<gene>
    <name evidence="1" type="ORF">EZS28_037463</name>
</gene>
<dbReference type="EMBL" id="SNRW01018779">
    <property type="protein sequence ID" value="KAA6367011.1"/>
    <property type="molecule type" value="Genomic_DNA"/>
</dbReference>
<protein>
    <submittedName>
        <fullName evidence="1">Uncharacterized protein</fullName>
    </submittedName>
</protein>
<reference evidence="1 2" key="1">
    <citation type="submission" date="2019-03" db="EMBL/GenBank/DDBJ databases">
        <title>Single cell metagenomics reveals metabolic interactions within the superorganism composed of flagellate Streblomastix strix and complex community of Bacteroidetes bacteria on its surface.</title>
        <authorList>
            <person name="Treitli S.C."/>
            <person name="Kolisko M."/>
            <person name="Husnik F."/>
            <person name="Keeling P."/>
            <person name="Hampl V."/>
        </authorList>
    </citation>
    <scope>NUCLEOTIDE SEQUENCE [LARGE SCALE GENOMIC DNA]</scope>
    <source>
        <strain evidence="1">ST1C</strain>
    </source>
</reference>